<evidence type="ECO:0008006" key="4">
    <source>
        <dbReference type="Google" id="ProtNLM"/>
    </source>
</evidence>
<sequence length="177" mass="19326">MLSTWIKRLITILFVCTLVLGQSTLQFAQGLVNLYLFKDDWTDDLKCDDLTPVACLTSRGALDTSRLHCARFTFNDRGELAIGENTELSLFTDQGGTVLLGSRPREPVTKWAKIGTNSDHVPRDFLRVEVPESNLTGGPRWYANPRPGTGVQALLATGSVGNYTQGPLGLCFGSHPG</sequence>
<evidence type="ECO:0000313" key="2">
    <source>
        <dbReference type="EMBL" id="KAL2787569.1"/>
    </source>
</evidence>
<feature type="chain" id="PRO_5047208438" description="Secreted protein" evidence="1">
    <location>
        <begin position="22"/>
        <end position="177"/>
    </location>
</feature>
<keyword evidence="3" id="KW-1185">Reference proteome</keyword>
<protein>
    <recommendedName>
        <fullName evidence="4">Secreted protein</fullName>
    </recommendedName>
</protein>
<organism evidence="2 3">
    <name type="scientific">Aspergillus keveii</name>
    <dbReference type="NCBI Taxonomy" id="714993"/>
    <lineage>
        <taxon>Eukaryota</taxon>
        <taxon>Fungi</taxon>
        <taxon>Dikarya</taxon>
        <taxon>Ascomycota</taxon>
        <taxon>Pezizomycotina</taxon>
        <taxon>Eurotiomycetes</taxon>
        <taxon>Eurotiomycetidae</taxon>
        <taxon>Eurotiales</taxon>
        <taxon>Aspergillaceae</taxon>
        <taxon>Aspergillus</taxon>
        <taxon>Aspergillus subgen. Nidulantes</taxon>
    </lineage>
</organism>
<evidence type="ECO:0000256" key="1">
    <source>
        <dbReference type="SAM" id="SignalP"/>
    </source>
</evidence>
<comment type="caution">
    <text evidence="2">The sequence shown here is derived from an EMBL/GenBank/DDBJ whole genome shotgun (WGS) entry which is preliminary data.</text>
</comment>
<evidence type="ECO:0000313" key="3">
    <source>
        <dbReference type="Proteomes" id="UP001610563"/>
    </source>
</evidence>
<keyword evidence="1" id="KW-0732">Signal</keyword>
<name>A0ABR4FWC1_9EURO</name>
<dbReference type="EMBL" id="JBFTWV010000094">
    <property type="protein sequence ID" value="KAL2787569.1"/>
    <property type="molecule type" value="Genomic_DNA"/>
</dbReference>
<gene>
    <name evidence="2" type="ORF">BJX66DRAFT_310655</name>
</gene>
<reference evidence="2 3" key="1">
    <citation type="submission" date="2024-07" db="EMBL/GenBank/DDBJ databases">
        <title>Section-level genome sequencing and comparative genomics of Aspergillus sections Usti and Cavernicolus.</title>
        <authorList>
            <consortium name="Lawrence Berkeley National Laboratory"/>
            <person name="Nybo J.L."/>
            <person name="Vesth T.C."/>
            <person name="Theobald S."/>
            <person name="Frisvad J.C."/>
            <person name="Larsen T.O."/>
            <person name="Kjaerboelling I."/>
            <person name="Rothschild-Mancinelli K."/>
            <person name="Lyhne E.K."/>
            <person name="Kogle M.E."/>
            <person name="Barry K."/>
            <person name="Clum A."/>
            <person name="Na H."/>
            <person name="Ledsgaard L."/>
            <person name="Lin J."/>
            <person name="Lipzen A."/>
            <person name="Kuo A."/>
            <person name="Riley R."/>
            <person name="Mondo S."/>
            <person name="Labutti K."/>
            <person name="Haridas S."/>
            <person name="Pangalinan J."/>
            <person name="Salamov A.A."/>
            <person name="Simmons B.A."/>
            <person name="Magnuson J.K."/>
            <person name="Chen J."/>
            <person name="Drula E."/>
            <person name="Henrissat B."/>
            <person name="Wiebenga A."/>
            <person name="Lubbers R.J."/>
            <person name="Gomes A.C."/>
            <person name="Makela M.R."/>
            <person name="Stajich J."/>
            <person name="Grigoriev I.V."/>
            <person name="Mortensen U.H."/>
            <person name="De Vries R.P."/>
            <person name="Baker S.E."/>
            <person name="Andersen M.R."/>
        </authorList>
    </citation>
    <scope>NUCLEOTIDE SEQUENCE [LARGE SCALE GENOMIC DNA]</scope>
    <source>
        <strain evidence="2 3">CBS 209.92</strain>
    </source>
</reference>
<proteinExistence type="predicted"/>
<accession>A0ABR4FWC1</accession>
<feature type="signal peptide" evidence="1">
    <location>
        <begin position="1"/>
        <end position="21"/>
    </location>
</feature>
<dbReference type="Proteomes" id="UP001610563">
    <property type="component" value="Unassembled WGS sequence"/>
</dbReference>